<comment type="caution">
    <text evidence="2">The sequence shown here is derived from an EMBL/GenBank/DDBJ whole genome shotgun (WGS) entry which is preliminary data.</text>
</comment>
<proteinExistence type="predicted"/>
<accession>A0A8S4QPF6</accession>
<evidence type="ECO:0000313" key="3">
    <source>
        <dbReference type="Proteomes" id="UP000838756"/>
    </source>
</evidence>
<evidence type="ECO:0000313" key="2">
    <source>
        <dbReference type="EMBL" id="CAH2215935.1"/>
    </source>
</evidence>
<gene>
    <name evidence="2" type="primary">jg6100</name>
    <name evidence="2" type="ORF">PAEG_LOCUS4014</name>
</gene>
<sequence>ALAIPSLTYSDGTADPERPERDQAQYQQFNRLPKAQKIGKVFVMSHVFNRDGSET</sequence>
<dbReference type="Proteomes" id="UP000838756">
    <property type="component" value="Unassembled WGS sequence"/>
</dbReference>
<organism evidence="2 3">
    <name type="scientific">Pararge aegeria aegeria</name>
    <dbReference type="NCBI Taxonomy" id="348720"/>
    <lineage>
        <taxon>Eukaryota</taxon>
        <taxon>Metazoa</taxon>
        <taxon>Ecdysozoa</taxon>
        <taxon>Arthropoda</taxon>
        <taxon>Hexapoda</taxon>
        <taxon>Insecta</taxon>
        <taxon>Pterygota</taxon>
        <taxon>Neoptera</taxon>
        <taxon>Endopterygota</taxon>
        <taxon>Lepidoptera</taxon>
        <taxon>Glossata</taxon>
        <taxon>Ditrysia</taxon>
        <taxon>Papilionoidea</taxon>
        <taxon>Nymphalidae</taxon>
        <taxon>Satyrinae</taxon>
        <taxon>Satyrini</taxon>
        <taxon>Parargina</taxon>
        <taxon>Pararge</taxon>
    </lineage>
</organism>
<feature type="region of interest" description="Disordered" evidence="1">
    <location>
        <begin position="1"/>
        <end position="21"/>
    </location>
</feature>
<evidence type="ECO:0000256" key="1">
    <source>
        <dbReference type="SAM" id="MobiDB-lite"/>
    </source>
</evidence>
<protein>
    <submittedName>
        <fullName evidence="2">Jg6100 protein</fullName>
    </submittedName>
</protein>
<dbReference type="EMBL" id="CAKXAJ010013449">
    <property type="protein sequence ID" value="CAH2215935.1"/>
    <property type="molecule type" value="Genomic_DNA"/>
</dbReference>
<reference evidence="2" key="1">
    <citation type="submission" date="2022-03" db="EMBL/GenBank/DDBJ databases">
        <authorList>
            <person name="Lindestad O."/>
        </authorList>
    </citation>
    <scope>NUCLEOTIDE SEQUENCE</scope>
</reference>
<name>A0A8S4QPF6_9NEOP</name>
<keyword evidence="3" id="KW-1185">Reference proteome</keyword>
<feature type="non-terminal residue" evidence="2">
    <location>
        <position position="1"/>
    </location>
</feature>
<dbReference type="AlphaFoldDB" id="A0A8S4QPF6"/>